<sequence length="180" mass="20255">TELARIAADAYDARDFSHSTGGAIADACVNLLVYNGSTVALGILTDWWKRTRWMYLGHLGRKLRRGQEHEVFAALRQTVVDAADQVDFQPAFALASAFGRRAYDMTELLDLMWDAIPYGREHASRQAIQHLLADPRHRSTRVQRILDLDPTAVFVSEVMNVIQYNRTDLLDAVLGTTIPK</sequence>
<evidence type="ECO:0000313" key="2">
    <source>
        <dbReference type="Proteomes" id="UP001597045"/>
    </source>
</evidence>
<gene>
    <name evidence="1" type="ORF">ACFQ1S_45240</name>
</gene>
<feature type="non-terminal residue" evidence="1">
    <location>
        <position position="180"/>
    </location>
</feature>
<name>A0ABW3MS08_9PSEU</name>
<comment type="caution">
    <text evidence="1">The sequence shown here is derived from an EMBL/GenBank/DDBJ whole genome shotgun (WGS) entry which is preliminary data.</text>
</comment>
<organism evidence="1 2">
    <name type="scientific">Kibdelosporangium lantanae</name>
    <dbReference type="NCBI Taxonomy" id="1497396"/>
    <lineage>
        <taxon>Bacteria</taxon>
        <taxon>Bacillati</taxon>
        <taxon>Actinomycetota</taxon>
        <taxon>Actinomycetes</taxon>
        <taxon>Pseudonocardiales</taxon>
        <taxon>Pseudonocardiaceae</taxon>
        <taxon>Kibdelosporangium</taxon>
    </lineage>
</organism>
<accession>A0ABW3MS08</accession>
<protein>
    <submittedName>
        <fullName evidence="1">Uncharacterized protein</fullName>
    </submittedName>
</protein>
<dbReference type="EMBL" id="JBHTIS010004285">
    <property type="protein sequence ID" value="MFD1052280.1"/>
    <property type="molecule type" value="Genomic_DNA"/>
</dbReference>
<keyword evidence="2" id="KW-1185">Reference proteome</keyword>
<dbReference type="Proteomes" id="UP001597045">
    <property type="component" value="Unassembled WGS sequence"/>
</dbReference>
<feature type="non-terminal residue" evidence="1">
    <location>
        <position position="1"/>
    </location>
</feature>
<evidence type="ECO:0000313" key="1">
    <source>
        <dbReference type="EMBL" id="MFD1052280.1"/>
    </source>
</evidence>
<reference evidence="2" key="1">
    <citation type="journal article" date="2019" name="Int. J. Syst. Evol. Microbiol.">
        <title>The Global Catalogue of Microorganisms (GCM) 10K type strain sequencing project: providing services to taxonomists for standard genome sequencing and annotation.</title>
        <authorList>
            <consortium name="The Broad Institute Genomics Platform"/>
            <consortium name="The Broad Institute Genome Sequencing Center for Infectious Disease"/>
            <person name="Wu L."/>
            <person name="Ma J."/>
        </authorList>
    </citation>
    <scope>NUCLEOTIDE SEQUENCE [LARGE SCALE GENOMIC DNA]</scope>
    <source>
        <strain evidence="2">JCM 31486</strain>
    </source>
</reference>
<proteinExistence type="predicted"/>